<dbReference type="FunFam" id="1.20.1720.10:FF:000013">
    <property type="entry name" value="Related to multidrug resistance proteins"/>
    <property type="match status" value="1"/>
</dbReference>
<organism evidence="10 11">
    <name type="scientific">Lepraria neglecta</name>
    <dbReference type="NCBI Taxonomy" id="209136"/>
    <lineage>
        <taxon>Eukaryota</taxon>
        <taxon>Fungi</taxon>
        <taxon>Dikarya</taxon>
        <taxon>Ascomycota</taxon>
        <taxon>Pezizomycotina</taxon>
        <taxon>Lecanoromycetes</taxon>
        <taxon>OSLEUM clade</taxon>
        <taxon>Lecanoromycetidae</taxon>
        <taxon>Lecanorales</taxon>
        <taxon>Lecanorineae</taxon>
        <taxon>Stereocaulaceae</taxon>
        <taxon>Lepraria</taxon>
    </lineage>
</organism>
<evidence type="ECO:0000313" key="11">
    <source>
        <dbReference type="Proteomes" id="UP001276659"/>
    </source>
</evidence>
<dbReference type="GO" id="GO:0000329">
    <property type="term" value="C:fungal-type vacuole membrane"/>
    <property type="evidence" value="ECO:0007669"/>
    <property type="project" value="TreeGrafter"/>
</dbReference>
<keyword evidence="4 8" id="KW-0812">Transmembrane</keyword>
<dbReference type="GO" id="GO:0046943">
    <property type="term" value="F:carboxylic acid transmembrane transporter activity"/>
    <property type="evidence" value="ECO:0007669"/>
    <property type="project" value="UniProtKB-ARBA"/>
</dbReference>
<feature type="transmembrane region" description="Helical" evidence="8">
    <location>
        <begin position="222"/>
        <end position="243"/>
    </location>
</feature>
<feature type="transmembrane region" description="Helical" evidence="8">
    <location>
        <begin position="330"/>
        <end position="354"/>
    </location>
</feature>
<evidence type="ECO:0000256" key="5">
    <source>
        <dbReference type="ARBA" id="ARBA00022989"/>
    </source>
</evidence>
<feature type="domain" description="Major facilitator superfamily (MFS) profile" evidence="9">
    <location>
        <begin position="77"/>
        <end position="561"/>
    </location>
</feature>
<dbReference type="EMBL" id="JASNWA010000003">
    <property type="protein sequence ID" value="KAK3178114.1"/>
    <property type="molecule type" value="Genomic_DNA"/>
</dbReference>
<evidence type="ECO:0000313" key="10">
    <source>
        <dbReference type="EMBL" id="KAK3178114.1"/>
    </source>
</evidence>
<evidence type="ECO:0000256" key="7">
    <source>
        <dbReference type="SAM" id="MobiDB-lite"/>
    </source>
</evidence>
<feature type="transmembrane region" description="Helical" evidence="8">
    <location>
        <begin position="290"/>
        <end position="309"/>
    </location>
</feature>
<reference evidence="10" key="1">
    <citation type="submission" date="2022-11" db="EMBL/GenBank/DDBJ databases">
        <title>Chromosomal genome sequence assembly and mating type (MAT) locus characterization of the leprose asexual lichenized fungus Lepraria neglecta (Nyl.) Erichsen.</title>
        <authorList>
            <person name="Allen J.L."/>
            <person name="Pfeffer B."/>
        </authorList>
    </citation>
    <scope>NUCLEOTIDE SEQUENCE</scope>
    <source>
        <strain evidence="10">Allen 5258</strain>
    </source>
</reference>
<dbReference type="InterPro" id="IPR036259">
    <property type="entry name" value="MFS_trans_sf"/>
</dbReference>
<evidence type="ECO:0000256" key="8">
    <source>
        <dbReference type="SAM" id="Phobius"/>
    </source>
</evidence>
<feature type="compositionally biased region" description="Low complexity" evidence="7">
    <location>
        <begin position="26"/>
        <end position="40"/>
    </location>
</feature>
<dbReference type="SUPFAM" id="SSF103473">
    <property type="entry name" value="MFS general substrate transporter"/>
    <property type="match status" value="1"/>
</dbReference>
<evidence type="ECO:0000256" key="4">
    <source>
        <dbReference type="ARBA" id="ARBA00022692"/>
    </source>
</evidence>
<feature type="transmembrane region" description="Helical" evidence="8">
    <location>
        <begin position="425"/>
        <end position="449"/>
    </location>
</feature>
<comment type="subcellular location">
    <subcellularLocation>
        <location evidence="1">Endomembrane system</location>
        <topology evidence="1">Multi-pass membrane protein</topology>
    </subcellularLocation>
</comment>
<evidence type="ECO:0000256" key="3">
    <source>
        <dbReference type="ARBA" id="ARBA00022448"/>
    </source>
</evidence>
<evidence type="ECO:0000256" key="6">
    <source>
        <dbReference type="ARBA" id="ARBA00023136"/>
    </source>
</evidence>
<keyword evidence="5 8" id="KW-1133">Transmembrane helix</keyword>
<dbReference type="Gene3D" id="1.20.1250.20">
    <property type="entry name" value="MFS general substrate transporter like domains"/>
    <property type="match status" value="1"/>
</dbReference>
<feature type="transmembrane region" description="Helical" evidence="8">
    <location>
        <begin position="167"/>
        <end position="187"/>
    </location>
</feature>
<gene>
    <name evidence="10" type="ORF">OEA41_000247</name>
</gene>
<dbReference type="Pfam" id="PF07690">
    <property type="entry name" value="MFS_1"/>
    <property type="match status" value="1"/>
</dbReference>
<accession>A0AAD9ZFW5</accession>
<dbReference type="InterPro" id="IPR020846">
    <property type="entry name" value="MFS_dom"/>
</dbReference>
<dbReference type="PROSITE" id="PS50850">
    <property type="entry name" value="MFS"/>
    <property type="match status" value="1"/>
</dbReference>
<dbReference type="GO" id="GO:0015174">
    <property type="term" value="F:basic amino acid transmembrane transporter activity"/>
    <property type="evidence" value="ECO:0007669"/>
    <property type="project" value="TreeGrafter"/>
</dbReference>
<keyword evidence="11" id="KW-1185">Reference proteome</keyword>
<evidence type="ECO:0000259" key="9">
    <source>
        <dbReference type="PROSITE" id="PS50850"/>
    </source>
</evidence>
<feature type="transmembrane region" description="Helical" evidence="8">
    <location>
        <begin position="142"/>
        <end position="161"/>
    </location>
</feature>
<dbReference type="Proteomes" id="UP001276659">
    <property type="component" value="Unassembled WGS sequence"/>
</dbReference>
<feature type="region of interest" description="Disordered" evidence="7">
    <location>
        <begin position="568"/>
        <end position="588"/>
    </location>
</feature>
<keyword evidence="6 8" id="KW-0472">Membrane</keyword>
<feature type="region of interest" description="Disordered" evidence="7">
    <location>
        <begin position="1"/>
        <end position="64"/>
    </location>
</feature>
<sequence>MERHEATETSPLLRKHSTGLLDDGNSHNGVVVDSVSVNGHQNGDPKPAEDEESQANGEERAPQYEGMPEVKAKLAYILPALSIGIFLAAADQTIIVSCYGKIGSDLNSLSNTSWIATAYFITLTSFQPLYGKLSDIFGRKGCLLFAYTIFGLGCLFCGLARNMNELIAARAFAGIGGGGMTTVVSIIMSDVVPLRERGTWQGIINIIYASGGGILADTVSWRWAFLAQAPMCALAILSVALILKLPEKEVSDWKTKVRRIDFLGAFMLVAAVFALLLGLDWGANHSWSDIVTIVSLCLAFPLFIAFVLVEVKVAVAPFAPARIIFERSLIACYLCNFFSFGGWFGVLFYLPLFFQAVDGFSASQAGVRLLPGIVAGVSGSLFGGLLMQRTGKYYWLTVCAYTTLTLGMIPILLCTGLVTNNTYGISVGLVMGGFSNGIGVTTSLIGLIANASIEDQAVATACSYLFRSLGSVVGLSLSATVVQQSLRTQLRDRLNSGKDADKIVKRVRESLEFVKTLDPDVQEIVRHCYGIATRNGATGVLLPTATVQIALLAYYLLPFIVNYTSPTQPRAMATNTPNNQLAPSTRCK</sequence>
<name>A0AAD9ZFW5_9LECA</name>
<feature type="transmembrane region" description="Helical" evidence="8">
    <location>
        <begin position="263"/>
        <end position="284"/>
    </location>
</feature>
<feature type="transmembrane region" description="Helical" evidence="8">
    <location>
        <begin position="74"/>
        <end position="102"/>
    </location>
</feature>
<dbReference type="GO" id="GO:0012505">
    <property type="term" value="C:endomembrane system"/>
    <property type="evidence" value="ECO:0007669"/>
    <property type="project" value="UniProtKB-SubCell"/>
</dbReference>
<feature type="transmembrane region" description="Helical" evidence="8">
    <location>
        <begin position="393"/>
        <end position="413"/>
    </location>
</feature>
<dbReference type="PANTHER" id="PTHR23501">
    <property type="entry name" value="MAJOR FACILITATOR SUPERFAMILY"/>
    <property type="match status" value="1"/>
</dbReference>
<comment type="similarity">
    <text evidence="2">Belongs to the major facilitator superfamily.</text>
</comment>
<protein>
    <recommendedName>
        <fullName evidence="9">Major facilitator superfamily (MFS) profile domain-containing protein</fullName>
    </recommendedName>
</protein>
<evidence type="ECO:0000256" key="1">
    <source>
        <dbReference type="ARBA" id="ARBA00004127"/>
    </source>
</evidence>
<dbReference type="InterPro" id="IPR011701">
    <property type="entry name" value="MFS"/>
</dbReference>
<dbReference type="AlphaFoldDB" id="A0AAD9ZFW5"/>
<proteinExistence type="inferred from homology"/>
<dbReference type="PANTHER" id="PTHR23501:SF84">
    <property type="entry name" value="VACUOLAR MEMBRANE AMINO ACID UPTAKE TRANSPORTER FNX2"/>
    <property type="match status" value="1"/>
</dbReference>
<evidence type="ECO:0000256" key="2">
    <source>
        <dbReference type="ARBA" id="ARBA00008335"/>
    </source>
</evidence>
<keyword evidence="3" id="KW-0813">Transport</keyword>
<dbReference type="Gene3D" id="1.20.1720.10">
    <property type="entry name" value="Multidrug resistance protein D"/>
    <property type="match status" value="1"/>
</dbReference>
<comment type="caution">
    <text evidence="10">The sequence shown here is derived from an EMBL/GenBank/DDBJ whole genome shotgun (WGS) entry which is preliminary data.</text>
</comment>
<feature type="transmembrane region" description="Helical" evidence="8">
    <location>
        <begin position="366"/>
        <end position="386"/>
    </location>
</feature>
<dbReference type="CDD" id="cd17502">
    <property type="entry name" value="MFS_Azr1_MDR_like"/>
    <property type="match status" value="1"/>
</dbReference>